<organism evidence="1">
    <name type="scientific">Anguilla anguilla</name>
    <name type="common">European freshwater eel</name>
    <name type="synonym">Muraena anguilla</name>
    <dbReference type="NCBI Taxonomy" id="7936"/>
    <lineage>
        <taxon>Eukaryota</taxon>
        <taxon>Metazoa</taxon>
        <taxon>Chordata</taxon>
        <taxon>Craniata</taxon>
        <taxon>Vertebrata</taxon>
        <taxon>Euteleostomi</taxon>
        <taxon>Actinopterygii</taxon>
        <taxon>Neopterygii</taxon>
        <taxon>Teleostei</taxon>
        <taxon>Anguilliformes</taxon>
        <taxon>Anguillidae</taxon>
        <taxon>Anguilla</taxon>
    </lineage>
</organism>
<reference evidence="1" key="1">
    <citation type="submission" date="2014-11" db="EMBL/GenBank/DDBJ databases">
        <authorList>
            <person name="Amaro Gonzalez C."/>
        </authorList>
    </citation>
    <scope>NUCLEOTIDE SEQUENCE</scope>
</reference>
<reference evidence="1" key="2">
    <citation type="journal article" date="2015" name="Fish Shellfish Immunol.">
        <title>Early steps in the European eel (Anguilla anguilla)-Vibrio vulnificus interaction in the gills: Role of the RtxA13 toxin.</title>
        <authorList>
            <person name="Callol A."/>
            <person name="Pajuelo D."/>
            <person name="Ebbesson L."/>
            <person name="Teles M."/>
            <person name="MacKenzie S."/>
            <person name="Amaro C."/>
        </authorList>
    </citation>
    <scope>NUCLEOTIDE SEQUENCE</scope>
</reference>
<proteinExistence type="predicted"/>
<name>A0A0E9TUY8_ANGAN</name>
<evidence type="ECO:0000313" key="1">
    <source>
        <dbReference type="EMBL" id="JAH57376.1"/>
    </source>
</evidence>
<protein>
    <submittedName>
        <fullName evidence="1">Uncharacterized protein</fullName>
    </submittedName>
</protein>
<accession>A0A0E9TUY8</accession>
<dbReference type="EMBL" id="GBXM01051201">
    <property type="protein sequence ID" value="JAH57376.1"/>
    <property type="molecule type" value="Transcribed_RNA"/>
</dbReference>
<dbReference type="AlphaFoldDB" id="A0A0E9TUY8"/>
<sequence>MLSLPGFTRLSLINSGVGPKKAVMHKQFVHFLPFSPHLLNFLIQFYLL</sequence>